<evidence type="ECO:0000256" key="7">
    <source>
        <dbReference type="ARBA" id="ARBA00023136"/>
    </source>
</evidence>
<feature type="transmembrane region" description="Helical" evidence="8">
    <location>
        <begin position="259"/>
        <end position="279"/>
    </location>
</feature>
<evidence type="ECO:0008006" key="11">
    <source>
        <dbReference type="Google" id="ProtNLM"/>
    </source>
</evidence>
<feature type="transmembrane region" description="Helical" evidence="8">
    <location>
        <begin position="231"/>
        <end position="253"/>
    </location>
</feature>
<evidence type="ECO:0000256" key="6">
    <source>
        <dbReference type="ARBA" id="ARBA00022989"/>
    </source>
</evidence>
<keyword evidence="6 8" id="KW-1133">Transmembrane helix</keyword>
<feature type="transmembrane region" description="Helical" evidence="8">
    <location>
        <begin position="101"/>
        <end position="120"/>
    </location>
</feature>
<evidence type="ECO:0000256" key="2">
    <source>
        <dbReference type="ARBA" id="ARBA00010145"/>
    </source>
</evidence>
<dbReference type="PANTHER" id="PTHR36838">
    <property type="entry name" value="AUXIN EFFLUX CARRIER FAMILY PROTEIN"/>
    <property type="match status" value="1"/>
</dbReference>
<dbReference type="InterPro" id="IPR004776">
    <property type="entry name" value="Mem_transp_PIN-like"/>
</dbReference>
<keyword evidence="4" id="KW-1003">Cell membrane</keyword>
<evidence type="ECO:0000256" key="5">
    <source>
        <dbReference type="ARBA" id="ARBA00022692"/>
    </source>
</evidence>
<keyword evidence="7 8" id="KW-0472">Membrane</keyword>
<reference evidence="9 10" key="1">
    <citation type="submission" date="2016-10" db="EMBL/GenBank/DDBJ databases">
        <authorList>
            <person name="de Groot N.N."/>
        </authorList>
    </citation>
    <scope>NUCLEOTIDE SEQUENCE [LARGE SCALE GENOMIC DNA]</scope>
    <source>
        <strain evidence="9 10">AA1</strain>
    </source>
</reference>
<dbReference type="AlphaFoldDB" id="A0A1G5F8F6"/>
<dbReference type="Pfam" id="PF03547">
    <property type="entry name" value="Mem_trans"/>
    <property type="match status" value="1"/>
</dbReference>
<sequence length="319" mass="33664">MLTTMINTLLPLFAMMGLGLAAGYKGMLPEGSSAILNTFVYRFTLPSLIFGSLASSPAAEIFQWQFMEGFALAMLCAYLVTFLVSCFSFKCHFTEGGLRSTAASFPNTAYLGFPILLSLFDGSSHAVIAVTLATLMPTLVLMLAIGKLEFHRAEKGRSPVHTLGAVCFSLLKTPVIGASVGGILWSCLGLGLPESLSLFFHDFGMASVPCALFAMGMVIGKSGLSVSPMDLLSVSVVKMVVQPVLAAFFLLMCNVTGDWLIMGILLSGLPTAMVSYLVARDYGIYEEGSSAAVLVSTLLCVVTIPATLALASRFGLGLA</sequence>
<keyword evidence="10" id="KW-1185">Reference proteome</keyword>
<proteinExistence type="inferred from homology"/>
<feature type="transmembrane region" description="Helical" evidence="8">
    <location>
        <begin position="39"/>
        <end position="58"/>
    </location>
</feature>
<protein>
    <recommendedName>
        <fullName evidence="11">AEC family transporter</fullName>
    </recommendedName>
</protein>
<name>A0A1G5F8F6_9BACT</name>
<evidence type="ECO:0000313" key="9">
    <source>
        <dbReference type="EMBL" id="SCY35497.1"/>
    </source>
</evidence>
<comment type="similarity">
    <text evidence="2">Belongs to the auxin efflux carrier (TC 2.A.69) family.</text>
</comment>
<gene>
    <name evidence="9" type="ORF">SAMN05216233_107214</name>
</gene>
<dbReference type="Proteomes" id="UP000198870">
    <property type="component" value="Unassembled WGS sequence"/>
</dbReference>
<dbReference type="InterPro" id="IPR038770">
    <property type="entry name" value="Na+/solute_symporter_sf"/>
</dbReference>
<dbReference type="PANTHER" id="PTHR36838:SF3">
    <property type="entry name" value="TRANSPORTER AUXIN EFFLUX CARRIER EC FAMILY"/>
    <property type="match status" value="1"/>
</dbReference>
<comment type="subcellular location">
    <subcellularLocation>
        <location evidence="1">Cell membrane</location>
        <topology evidence="1">Multi-pass membrane protein</topology>
    </subcellularLocation>
</comment>
<evidence type="ECO:0000256" key="3">
    <source>
        <dbReference type="ARBA" id="ARBA00022448"/>
    </source>
</evidence>
<feature type="transmembrane region" description="Helical" evidence="8">
    <location>
        <begin position="126"/>
        <end position="145"/>
    </location>
</feature>
<dbReference type="EMBL" id="FMUX01000007">
    <property type="protein sequence ID" value="SCY35497.1"/>
    <property type="molecule type" value="Genomic_DNA"/>
</dbReference>
<evidence type="ECO:0000256" key="8">
    <source>
        <dbReference type="SAM" id="Phobius"/>
    </source>
</evidence>
<feature type="transmembrane region" description="Helical" evidence="8">
    <location>
        <begin position="198"/>
        <end position="219"/>
    </location>
</feature>
<dbReference type="GO" id="GO:0055085">
    <property type="term" value="P:transmembrane transport"/>
    <property type="evidence" value="ECO:0007669"/>
    <property type="project" value="InterPro"/>
</dbReference>
<dbReference type="OrthoDB" id="9805563at2"/>
<feature type="transmembrane region" description="Helical" evidence="8">
    <location>
        <begin position="6"/>
        <end position="27"/>
    </location>
</feature>
<organism evidence="9 10">
    <name type="scientific">Desulfoluna spongiiphila</name>
    <dbReference type="NCBI Taxonomy" id="419481"/>
    <lineage>
        <taxon>Bacteria</taxon>
        <taxon>Pseudomonadati</taxon>
        <taxon>Thermodesulfobacteriota</taxon>
        <taxon>Desulfobacteria</taxon>
        <taxon>Desulfobacterales</taxon>
        <taxon>Desulfolunaceae</taxon>
        <taxon>Desulfoluna</taxon>
    </lineage>
</organism>
<evidence type="ECO:0000256" key="1">
    <source>
        <dbReference type="ARBA" id="ARBA00004651"/>
    </source>
</evidence>
<evidence type="ECO:0000313" key="10">
    <source>
        <dbReference type="Proteomes" id="UP000198870"/>
    </source>
</evidence>
<feature type="transmembrane region" description="Helical" evidence="8">
    <location>
        <begin position="291"/>
        <end position="311"/>
    </location>
</feature>
<dbReference type="STRING" id="419481.SAMN05216233_107214"/>
<dbReference type="Gene3D" id="1.20.1530.20">
    <property type="match status" value="1"/>
</dbReference>
<feature type="transmembrane region" description="Helical" evidence="8">
    <location>
        <begin position="70"/>
        <end position="89"/>
    </location>
</feature>
<feature type="transmembrane region" description="Helical" evidence="8">
    <location>
        <begin position="166"/>
        <end position="192"/>
    </location>
</feature>
<dbReference type="GO" id="GO:0005886">
    <property type="term" value="C:plasma membrane"/>
    <property type="evidence" value="ECO:0007669"/>
    <property type="project" value="UniProtKB-SubCell"/>
</dbReference>
<dbReference type="RefSeq" id="WP_092210857.1">
    <property type="nucleotide sequence ID" value="NZ_FMUX01000007.1"/>
</dbReference>
<accession>A0A1G5F8F6</accession>
<keyword evidence="5 8" id="KW-0812">Transmembrane</keyword>
<keyword evidence="3" id="KW-0813">Transport</keyword>
<evidence type="ECO:0000256" key="4">
    <source>
        <dbReference type="ARBA" id="ARBA00022475"/>
    </source>
</evidence>